<feature type="compositionally biased region" description="Acidic residues" evidence="1">
    <location>
        <begin position="128"/>
        <end position="140"/>
    </location>
</feature>
<reference evidence="2" key="1">
    <citation type="submission" date="2021-01" db="EMBL/GenBank/DDBJ databases">
        <authorList>
            <person name="Corre E."/>
            <person name="Pelletier E."/>
            <person name="Niang G."/>
            <person name="Scheremetjew M."/>
            <person name="Finn R."/>
            <person name="Kale V."/>
            <person name="Holt S."/>
            <person name="Cochrane G."/>
            <person name="Meng A."/>
            <person name="Brown T."/>
            <person name="Cohen L."/>
        </authorList>
    </citation>
    <scope>NUCLEOTIDE SEQUENCE</scope>
    <source>
        <strain evidence="2">CCMP1594</strain>
    </source>
</reference>
<sequence>MFSFPRARRSRVSNVGDQVINPGMRAWLRDRLKRCCIHHCLKIHDGLLPKHSKLDSSERTMKALLVTWFAEWAASPLTTTHILSSWNMVFTEVPVTESVDDVDLPCPSAAIPMPAPLLSVVPGHVSDSEEASEGQAEADEASGAQVEDKIDVLSVPGTPPVQRAAKRRAETRLDRLAKRFRAAPRDVHAQRVAKENRQGEGRPGRQCKLRMMKAL</sequence>
<protein>
    <submittedName>
        <fullName evidence="2">Uncharacterized protein</fullName>
    </submittedName>
</protein>
<organism evidence="2">
    <name type="scientific">Eutreptiella gymnastica</name>
    <dbReference type="NCBI Taxonomy" id="73025"/>
    <lineage>
        <taxon>Eukaryota</taxon>
        <taxon>Discoba</taxon>
        <taxon>Euglenozoa</taxon>
        <taxon>Euglenida</taxon>
        <taxon>Spirocuta</taxon>
        <taxon>Euglenophyceae</taxon>
        <taxon>Eutreptiales</taxon>
        <taxon>Eutreptiaceae</taxon>
        <taxon>Eutreptiella</taxon>
    </lineage>
</organism>
<dbReference type="AlphaFoldDB" id="A0A7S4FNX6"/>
<gene>
    <name evidence="2" type="ORF">EGYM00163_LOCUS16016</name>
</gene>
<feature type="region of interest" description="Disordered" evidence="1">
    <location>
        <begin position="124"/>
        <end position="205"/>
    </location>
</feature>
<feature type="compositionally biased region" description="Basic and acidic residues" evidence="1">
    <location>
        <begin position="167"/>
        <end position="203"/>
    </location>
</feature>
<evidence type="ECO:0000256" key="1">
    <source>
        <dbReference type="SAM" id="MobiDB-lite"/>
    </source>
</evidence>
<dbReference type="EMBL" id="HBJA01045892">
    <property type="protein sequence ID" value="CAE0804892.1"/>
    <property type="molecule type" value="Transcribed_RNA"/>
</dbReference>
<evidence type="ECO:0000313" key="2">
    <source>
        <dbReference type="EMBL" id="CAE0804892.1"/>
    </source>
</evidence>
<proteinExistence type="predicted"/>
<accession>A0A7S4FNX6</accession>
<name>A0A7S4FNX6_9EUGL</name>